<dbReference type="Pfam" id="PF01757">
    <property type="entry name" value="Acyl_transf_3"/>
    <property type="match status" value="1"/>
</dbReference>
<feature type="transmembrane region" description="Helical" evidence="1">
    <location>
        <begin position="91"/>
        <end position="112"/>
    </location>
</feature>
<evidence type="ECO:0000256" key="1">
    <source>
        <dbReference type="SAM" id="Phobius"/>
    </source>
</evidence>
<dbReference type="PANTHER" id="PTHR23028">
    <property type="entry name" value="ACETYLTRANSFERASE"/>
    <property type="match status" value="1"/>
</dbReference>
<feature type="transmembrane region" description="Helical" evidence="1">
    <location>
        <begin position="68"/>
        <end position="85"/>
    </location>
</feature>
<evidence type="ECO:0000259" key="2">
    <source>
        <dbReference type="Pfam" id="PF01757"/>
    </source>
</evidence>
<feature type="transmembrane region" description="Helical" evidence="1">
    <location>
        <begin position="385"/>
        <end position="405"/>
    </location>
</feature>
<protein>
    <recommendedName>
        <fullName evidence="2">Acyltransferase 3 domain-containing protein</fullName>
    </recommendedName>
</protein>
<feature type="transmembrane region" description="Helical" evidence="1">
    <location>
        <begin position="283"/>
        <end position="304"/>
    </location>
</feature>
<gene>
    <name evidence="3" type="ORF">GCM10008955_36930</name>
</gene>
<comment type="caution">
    <text evidence="3">The sequence shown here is derived from an EMBL/GenBank/DDBJ whole genome shotgun (WGS) entry which is preliminary data.</text>
</comment>
<dbReference type="EMBL" id="BMPP01000021">
    <property type="protein sequence ID" value="GGK39717.1"/>
    <property type="molecule type" value="Genomic_DNA"/>
</dbReference>
<dbReference type="InterPro" id="IPR050879">
    <property type="entry name" value="Acyltransferase_3"/>
</dbReference>
<dbReference type="Gene3D" id="2.60.120.560">
    <property type="entry name" value="Exo-inulinase, domain 1"/>
    <property type="match status" value="2"/>
</dbReference>
<evidence type="ECO:0000313" key="4">
    <source>
        <dbReference type="Proteomes" id="UP000647587"/>
    </source>
</evidence>
<feature type="transmembrane region" description="Helical" evidence="1">
    <location>
        <begin position="124"/>
        <end position="144"/>
    </location>
</feature>
<proteinExistence type="predicted"/>
<keyword evidence="4" id="KW-1185">Reference proteome</keyword>
<keyword evidence="1" id="KW-0812">Transmembrane</keyword>
<feature type="domain" description="Acyltransferase 3" evidence="2">
    <location>
        <begin position="3"/>
        <end position="341"/>
    </location>
</feature>
<reference evidence="4" key="1">
    <citation type="journal article" date="2019" name="Int. J. Syst. Evol. Microbiol.">
        <title>The Global Catalogue of Microorganisms (GCM) 10K type strain sequencing project: providing services to taxonomists for standard genome sequencing and annotation.</title>
        <authorList>
            <consortium name="The Broad Institute Genomics Platform"/>
            <consortium name="The Broad Institute Genome Sequencing Center for Infectious Disease"/>
            <person name="Wu L."/>
            <person name="Ma J."/>
        </authorList>
    </citation>
    <scope>NUCLEOTIDE SEQUENCE [LARGE SCALE GENOMIC DNA]</scope>
    <source>
        <strain evidence="4">JCM 30331</strain>
    </source>
</reference>
<feature type="transmembrane region" description="Helical" evidence="1">
    <location>
        <begin position="150"/>
        <end position="168"/>
    </location>
</feature>
<feature type="transmembrane region" description="Helical" evidence="1">
    <location>
        <begin position="251"/>
        <end position="271"/>
    </location>
</feature>
<dbReference type="Proteomes" id="UP000647587">
    <property type="component" value="Unassembled WGS sequence"/>
</dbReference>
<accession>A0ABQ2F4C9</accession>
<feature type="transmembrane region" description="Helical" evidence="1">
    <location>
        <begin position="27"/>
        <end position="47"/>
    </location>
</feature>
<keyword evidence="1" id="KW-1133">Transmembrane helix</keyword>
<keyword evidence="1" id="KW-0472">Membrane</keyword>
<dbReference type="PANTHER" id="PTHR23028:SF53">
    <property type="entry name" value="ACYL_TRANSF_3 DOMAIN-CONTAINING PROTEIN"/>
    <property type="match status" value="1"/>
</dbReference>
<dbReference type="InterPro" id="IPR002656">
    <property type="entry name" value="Acyl_transf_3_dom"/>
</dbReference>
<sequence>MHVVLYHYGLRTFEGAPFWVSNILHSGYVGVTLFFVLSGFILTYVYLDADARRTVDARKFWIARVARIYPVYLLGLLLWLPFFIGKASGDYISPLTAWLTGLTAPLALQAWIPNTACVWNCPSWSVSVEAFFYLLFPLLAALLYPKFRVATSGAFALTFLGLWLLSLLPPTAHLITERSGSALGTYEPWLNAVKFNPLTRLPEFLMGLALGKFYLTRRAQGRMDVQAGTILGPVVALALLLILAFSGSFPYVFLHNGLLAPLFAALIYALATGKGVLTAVLSVPFLVLLGEASYSMYIFHAPLWDWLYKFSNTAGIATNGGTSLSFLLVYLALIVGVSILTFKKIEIPARDVLRNVLSGKPARSPAVPRDASVPTWRFNPRRPEFITGVTVGLVAAAGLLLHPLLARAESPRSTLPAVATAQDAPGRTGNLLDPAALARGVEAAGWRPAGGRWTAQDGAVVQEQTEGYDLALLSTGIYQPPYTFRVALRNLQGNGDGIMFNAPLADSKNGAQLVRYTDDGSGLFWGHFDQKGDFIGAGFAQTLPPQKAGRHVLEIQVGTDSYSIVLDGRQLAKTIPLRSRAGHIGLTTSVGSAAFDSAEVTVEGAPSATTAPEMPDPAPAPTAESTGAFREPFTGSPEATGWAPVGGSWQLQARTFAETTEEGYDQVLLSPRVFQAPFVLTARFRNLTGNGGGVIFGSPEGESRTGRQLVRYSDDGTTLTWGYFNEQGDYEGQGSAPTTPPGTELHTLRVEVGSSTYAVLLDGKRVAQDVPLQTKSGRVGMQSSAGTVAFEAFEVDSAATGP</sequence>
<feature type="transmembrane region" description="Helical" evidence="1">
    <location>
        <begin position="324"/>
        <end position="342"/>
    </location>
</feature>
<evidence type="ECO:0000313" key="3">
    <source>
        <dbReference type="EMBL" id="GGK39717.1"/>
    </source>
</evidence>
<name>A0ABQ2F4C9_9DEIO</name>
<organism evidence="3 4">
    <name type="scientific">Deinococcus malanensis</name>
    <dbReference type="NCBI Taxonomy" id="1706855"/>
    <lineage>
        <taxon>Bacteria</taxon>
        <taxon>Thermotogati</taxon>
        <taxon>Deinococcota</taxon>
        <taxon>Deinococci</taxon>
        <taxon>Deinococcales</taxon>
        <taxon>Deinococcaceae</taxon>
        <taxon>Deinococcus</taxon>
    </lineage>
</organism>
<feature type="transmembrane region" description="Helical" evidence="1">
    <location>
        <begin position="225"/>
        <end position="245"/>
    </location>
</feature>